<evidence type="ECO:0000313" key="2">
    <source>
        <dbReference type="Proteomes" id="UP000821865"/>
    </source>
</evidence>
<name>A0ACB8CXQ1_DERSI</name>
<proteinExistence type="predicted"/>
<reference evidence="1" key="1">
    <citation type="submission" date="2020-05" db="EMBL/GenBank/DDBJ databases">
        <title>Large-scale comparative analyses of tick genomes elucidate their genetic diversity and vector capacities.</title>
        <authorList>
            <person name="Jia N."/>
            <person name="Wang J."/>
            <person name="Shi W."/>
            <person name="Du L."/>
            <person name="Sun Y."/>
            <person name="Zhan W."/>
            <person name="Jiang J."/>
            <person name="Wang Q."/>
            <person name="Zhang B."/>
            <person name="Ji P."/>
            <person name="Sakyi L.B."/>
            <person name="Cui X."/>
            <person name="Yuan T."/>
            <person name="Jiang B."/>
            <person name="Yang W."/>
            <person name="Lam T.T.-Y."/>
            <person name="Chang Q."/>
            <person name="Ding S."/>
            <person name="Wang X."/>
            <person name="Zhu J."/>
            <person name="Ruan X."/>
            <person name="Zhao L."/>
            <person name="Wei J."/>
            <person name="Que T."/>
            <person name="Du C."/>
            <person name="Cheng J."/>
            <person name="Dai P."/>
            <person name="Han X."/>
            <person name="Huang E."/>
            <person name="Gao Y."/>
            <person name="Liu J."/>
            <person name="Shao H."/>
            <person name="Ye R."/>
            <person name="Li L."/>
            <person name="Wei W."/>
            <person name="Wang X."/>
            <person name="Wang C."/>
            <person name="Yang T."/>
            <person name="Huo Q."/>
            <person name="Li W."/>
            <person name="Guo W."/>
            <person name="Chen H."/>
            <person name="Zhou L."/>
            <person name="Ni X."/>
            <person name="Tian J."/>
            <person name="Zhou Y."/>
            <person name="Sheng Y."/>
            <person name="Liu T."/>
            <person name="Pan Y."/>
            <person name="Xia L."/>
            <person name="Li J."/>
            <person name="Zhao F."/>
            <person name="Cao W."/>
        </authorList>
    </citation>
    <scope>NUCLEOTIDE SEQUENCE</scope>
    <source>
        <strain evidence="1">Dsil-2018</strain>
    </source>
</reference>
<comment type="caution">
    <text evidence="1">The sequence shown here is derived from an EMBL/GenBank/DDBJ whole genome shotgun (WGS) entry which is preliminary data.</text>
</comment>
<keyword evidence="2" id="KW-1185">Reference proteome</keyword>
<protein>
    <submittedName>
        <fullName evidence="1">Uncharacterized protein</fullName>
    </submittedName>
</protein>
<accession>A0ACB8CXQ1</accession>
<sequence length="134" mass="14331">MTSINAPQNARSAAVRTLPRVKNVRINLRRRTSFADDASSVPDSKSSSPHRRSFDPPISKPHPAQALGAEDARAREADPQVDGAPEVALPQDRNPRHLLERTPAPEDAPSPAPGATRPTGHDPRPPPAVKASPL</sequence>
<dbReference type="Proteomes" id="UP000821865">
    <property type="component" value="Chromosome 4"/>
</dbReference>
<dbReference type="EMBL" id="CM023473">
    <property type="protein sequence ID" value="KAH7953881.1"/>
    <property type="molecule type" value="Genomic_DNA"/>
</dbReference>
<organism evidence="1 2">
    <name type="scientific">Dermacentor silvarum</name>
    <name type="common">Tick</name>
    <dbReference type="NCBI Taxonomy" id="543639"/>
    <lineage>
        <taxon>Eukaryota</taxon>
        <taxon>Metazoa</taxon>
        <taxon>Ecdysozoa</taxon>
        <taxon>Arthropoda</taxon>
        <taxon>Chelicerata</taxon>
        <taxon>Arachnida</taxon>
        <taxon>Acari</taxon>
        <taxon>Parasitiformes</taxon>
        <taxon>Ixodida</taxon>
        <taxon>Ixodoidea</taxon>
        <taxon>Ixodidae</taxon>
        <taxon>Rhipicephalinae</taxon>
        <taxon>Dermacentor</taxon>
    </lineage>
</organism>
<evidence type="ECO:0000313" key="1">
    <source>
        <dbReference type="EMBL" id="KAH7953881.1"/>
    </source>
</evidence>
<gene>
    <name evidence="1" type="ORF">HPB49_013355</name>
</gene>